<dbReference type="Pfam" id="PF12796">
    <property type="entry name" value="Ank_2"/>
    <property type="match status" value="2"/>
</dbReference>
<dbReference type="GO" id="GO:2000045">
    <property type="term" value="P:regulation of G1/S transition of mitotic cell cycle"/>
    <property type="evidence" value="ECO:0007669"/>
    <property type="project" value="TreeGrafter"/>
</dbReference>
<organism evidence="4 5">
    <name type="scientific">Microcaecilia unicolor</name>
    <dbReference type="NCBI Taxonomy" id="1415580"/>
    <lineage>
        <taxon>Eukaryota</taxon>
        <taxon>Metazoa</taxon>
        <taxon>Chordata</taxon>
        <taxon>Craniata</taxon>
        <taxon>Vertebrata</taxon>
        <taxon>Euteleostomi</taxon>
        <taxon>Amphibia</taxon>
        <taxon>Gymnophiona</taxon>
        <taxon>Siphonopidae</taxon>
        <taxon>Microcaecilia</taxon>
    </lineage>
</organism>
<dbReference type="GO" id="GO:0005634">
    <property type="term" value="C:nucleus"/>
    <property type="evidence" value="ECO:0007669"/>
    <property type="project" value="TreeGrafter"/>
</dbReference>
<dbReference type="CTD" id="1031"/>
<keyword evidence="4" id="KW-1185">Reference proteome</keyword>
<proteinExistence type="predicted"/>
<sequence length="191" mass="21049">MSVSIPNEILKETNLFRSRDKIMADPFGNELTSAAARGDQEQVEILLQNNANVNAKNGFGRTALQVVKLGNPGIARRLLHEGADPNVKDRTGFAVIHDAARAGFLDTVQTLLQFQADVNIEDNEGNLPLHLAAQEGHLSVVEFLVRHTESNVGHLNHKGATAHDLAKMYKREEVVKWMDGNVRVQTANLLQ</sequence>
<keyword evidence="2 3" id="KW-0040">ANK repeat</keyword>
<dbReference type="KEGG" id="muo:115473329"/>
<dbReference type="PANTHER" id="PTHR24201">
    <property type="entry name" value="ANK_REP_REGION DOMAIN-CONTAINING PROTEIN"/>
    <property type="match status" value="1"/>
</dbReference>
<dbReference type="GO" id="GO:0005737">
    <property type="term" value="C:cytoplasm"/>
    <property type="evidence" value="ECO:0007669"/>
    <property type="project" value="TreeGrafter"/>
</dbReference>
<dbReference type="InterPro" id="IPR036770">
    <property type="entry name" value="Ankyrin_rpt-contain_sf"/>
</dbReference>
<feature type="repeat" description="ANK" evidence="3">
    <location>
        <begin position="124"/>
        <end position="147"/>
    </location>
</feature>
<dbReference type="Gene3D" id="1.25.40.20">
    <property type="entry name" value="Ankyrin repeat-containing domain"/>
    <property type="match status" value="1"/>
</dbReference>
<dbReference type="PROSITE" id="PS50088">
    <property type="entry name" value="ANK_REPEAT"/>
    <property type="match status" value="2"/>
</dbReference>
<dbReference type="GO" id="GO:0008285">
    <property type="term" value="P:negative regulation of cell population proliferation"/>
    <property type="evidence" value="ECO:0007669"/>
    <property type="project" value="TreeGrafter"/>
</dbReference>
<dbReference type="GeneID" id="115473329"/>
<dbReference type="PANTHER" id="PTHR24201:SF9">
    <property type="entry name" value="CYCLIN-DEPENDENT KINASE 4 INHIBITOR C"/>
    <property type="match status" value="1"/>
</dbReference>
<dbReference type="GO" id="GO:0004861">
    <property type="term" value="F:cyclin-dependent protein serine/threonine kinase inhibitor activity"/>
    <property type="evidence" value="ECO:0007669"/>
    <property type="project" value="TreeGrafter"/>
</dbReference>
<accession>A0A6P7YLR2</accession>
<dbReference type="RefSeq" id="XP_030064050.1">
    <property type="nucleotide sequence ID" value="XM_030208190.1"/>
</dbReference>
<evidence type="ECO:0000256" key="3">
    <source>
        <dbReference type="PROSITE-ProRule" id="PRU00023"/>
    </source>
</evidence>
<name>A0A6P7YLR2_9AMPH</name>
<gene>
    <name evidence="5" type="primary">CDKN2C</name>
</gene>
<dbReference type="InterPro" id="IPR002110">
    <property type="entry name" value="Ankyrin_rpt"/>
</dbReference>
<reference evidence="5" key="1">
    <citation type="submission" date="2025-08" db="UniProtKB">
        <authorList>
            <consortium name="RefSeq"/>
        </authorList>
    </citation>
    <scope>IDENTIFICATION</scope>
</reference>
<dbReference type="SMART" id="SM00248">
    <property type="entry name" value="ANK"/>
    <property type="match status" value="4"/>
</dbReference>
<dbReference type="AlphaFoldDB" id="A0A6P7YLR2"/>
<feature type="repeat" description="ANK" evidence="3">
    <location>
        <begin position="91"/>
        <end position="123"/>
    </location>
</feature>
<keyword evidence="1" id="KW-0677">Repeat</keyword>
<dbReference type="Proteomes" id="UP000515156">
    <property type="component" value="Chromosome 6"/>
</dbReference>
<dbReference type="GO" id="GO:0019901">
    <property type="term" value="F:protein kinase binding"/>
    <property type="evidence" value="ECO:0007669"/>
    <property type="project" value="TreeGrafter"/>
</dbReference>
<dbReference type="SUPFAM" id="SSF48403">
    <property type="entry name" value="Ankyrin repeat"/>
    <property type="match status" value="1"/>
</dbReference>
<dbReference type="InterPro" id="IPR050776">
    <property type="entry name" value="Ank_Repeat/CDKN_Inhibitor"/>
</dbReference>
<protein>
    <submittedName>
        <fullName evidence="5">Cyclin-dependent kinase 4 inhibitor C isoform X1</fullName>
    </submittedName>
</protein>
<dbReference type="PROSITE" id="PS50297">
    <property type="entry name" value="ANK_REP_REGION"/>
    <property type="match status" value="2"/>
</dbReference>
<evidence type="ECO:0000313" key="5">
    <source>
        <dbReference type="RefSeq" id="XP_030064050.1"/>
    </source>
</evidence>
<dbReference type="OrthoDB" id="21416at2759"/>
<dbReference type="FunCoup" id="A0A6P7YLR2">
    <property type="interactions" value="1434"/>
</dbReference>
<evidence type="ECO:0000256" key="1">
    <source>
        <dbReference type="ARBA" id="ARBA00022737"/>
    </source>
</evidence>
<evidence type="ECO:0000313" key="4">
    <source>
        <dbReference type="Proteomes" id="UP000515156"/>
    </source>
</evidence>
<dbReference type="InParanoid" id="A0A6P7YLR2"/>
<evidence type="ECO:0000256" key="2">
    <source>
        <dbReference type="ARBA" id="ARBA00023043"/>
    </source>
</evidence>